<sequence>MVDIKRAITLVIVVLAFGSGMYKAWQQPGPSFGFRLPVIDPPAVQPVAEKKLQSRKKGRRRFRRDDEPNVTVGRFESHFASSHQHVQTHASSLVELKDGRIRAFWFSGSREGASDVTVDTAVFDPAKSEWSAEQVVASRASTQRSLHRYISKLGNPVPARAADGTLRLFYVTVSLGGWAGSSITMMTSNDDGETWGEPRRLITSPFINISTLVKGTPFLYADGSMGLPVYHESFSKFAEMLHLDAAGNVVDKQRLASAGQGTLQPVVLLKSPNDALVLTRYSGKDNPHLARSLSTEDGGQHWSGVKKSSFPNPDAALSATALPDGRLLAVLNHQEQGRDSLSLMLSTDGGADWKELRRLEEMSVIRDKKLDEKQCMHIVQGLVLNSDARLASAPEATLDEYVDSARARVRADGGCNFEFSYPYLIQARNGDFHLTYTWNRVFIKHVTFDQVWLNRHLKKANNATGH</sequence>
<dbReference type="CDD" id="cd15482">
    <property type="entry name" value="Sialidase_non-viral"/>
    <property type="match status" value="1"/>
</dbReference>
<evidence type="ECO:0000313" key="2">
    <source>
        <dbReference type="EMBL" id="OIR01439.1"/>
    </source>
</evidence>
<dbReference type="SUPFAM" id="SSF50939">
    <property type="entry name" value="Sialidases"/>
    <property type="match status" value="1"/>
</dbReference>
<proteinExistence type="predicted"/>
<dbReference type="InterPro" id="IPR011040">
    <property type="entry name" value="Sialidase"/>
</dbReference>
<name>A0A1J5RZT4_9ZZZZ</name>
<dbReference type="Pfam" id="PF13088">
    <property type="entry name" value="BNR_2"/>
    <property type="match status" value="1"/>
</dbReference>
<protein>
    <recommendedName>
        <fullName evidence="1">Sialidase domain-containing protein</fullName>
    </recommendedName>
</protein>
<dbReference type="PANTHER" id="PTHR43752:SF2">
    <property type="entry name" value="BNR_ASP-BOX REPEAT FAMILY PROTEIN"/>
    <property type="match status" value="1"/>
</dbReference>
<accession>A0A1J5RZT4</accession>
<organism evidence="2">
    <name type="scientific">mine drainage metagenome</name>
    <dbReference type="NCBI Taxonomy" id="410659"/>
    <lineage>
        <taxon>unclassified sequences</taxon>
        <taxon>metagenomes</taxon>
        <taxon>ecological metagenomes</taxon>
    </lineage>
</organism>
<gene>
    <name evidence="2" type="ORF">GALL_165290</name>
</gene>
<comment type="caution">
    <text evidence="2">The sequence shown here is derived from an EMBL/GenBank/DDBJ whole genome shotgun (WGS) entry which is preliminary data.</text>
</comment>
<dbReference type="PANTHER" id="PTHR43752">
    <property type="entry name" value="BNR/ASP-BOX REPEAT FAMILY PROTEIN"/>
    <property type="match status" value="1"/>
</dbReference>
<reference evidence="2" key="1">
    <citation type="submission" date="2016-10" db="EMBL/GenBank/DDBJ databases">
        <title>Sequence of Gallionella enrichment culture.</title>
        <authorList>
            <person name="Poehlein A."/>
            <person name="Muehling M."/>
            <person name="Daniel R."/>
        </authorList>
    </citation>
    <scope>NUCLEOTIDE SEQUENCE</scope>
</reference>
<feature type="domain" description="Sialidase" evidence="1">
    <location>
        <begin position="99"/>
        <end position="434"/>
    </location>
</feature>
<dbReference type="AlphaFoldDB" id="A0A1J5RZT4"/>
<dbReference type="InterPro" id="IPR036278">
    <property type="entry name" value="Sialidase_sf"/>
</dbReference>
<dbReference type="EMBL" id="MLJW01000084">
    <property type="protein sequence ID" value="OIR01439.1"/>
    <property type="molecule type" value="Genomic_DNA"/>
</dbReference>
<dbReference type="Gene3D" id="2.120.10.10">
    <property type="match status" value="2"/>
</dbReference>
<evidence type="ECO:0000259" key="1">
    <source>
        <dbReference type="Pfam" id="PF13088"/>
    </source>
</evidence>